<proteinExistence type="evidence at transcript level"/>
<reference evidence="2" key="1">
    <citation type="journal article" date="2010" name="Tree Genet. Genomes">
        <title>Identification of a gene involved in the juvenile-to-adult transition (JAT) in cultivated olive trees.</title>
        <authorList>
            <person name="Fernandez-Ocana A."/>
            <person name="Garcia-Lopez M.C."/>
            <person name="Jimenez-Ruiz J."/>
            <person name="Saniger L."/>
            <person name="Macias D."/>
            <person name="Navarro F."/>
            <person name="Oya R."/>
            <person name="Balaj A."/>
            <person name="da la Rosa R."/>
            <person name="Corpas F.J."/>
            <person name="Barroso J.B."/>
            <person name="Luque F."/>
        </authorList>
    </citation>
    <scope>NUCLEOTIDE SEQUENCE</scope>
</reference>
<evidence type="ECO:0000313" key="2">
    <source>
        <dbReference type="EMBL" id="ABS71995.1"/>
    </source>
</evidence>
<keyword evidence="1" id="KW-0732">Signal</keyword>
<protein>
    <submittedName>
        <fullName evidence="2">Uncharacterized protein</fullName>
    </submittedName>
</protein>
<accession>B2BGV9</accession>
<feature type="non-terminal residue" evidence="2">
    <location>
        <position position="1"/>
    </location>
</feature>
<organism evidence="2">
    <name type="scientific">Olea europaea</name>
    <name type="common">Common olive</name>
    <dbReference type="NCBI Taxonomy" id="4146"/>
    <lineage>
        <taxon>Eukaryota</taxon>
        <taxon>Viridiplantae</taxon>
        <taxon>Streptophyta</taxon>
        <taxon>Embryophyta</taxon>
        <taxon>Tracheophyta</taxon>
        <taxon>Spermatophyta</taxon>
        <taxon>Magnoliopsida</taxon>
        <taxon>eudicotyledons</taxon>
        <taxon>Gunneridae</taxon>
        <taxon>Pentapetalae</taxon>
        <taxon>asterids</taxon>
        <taxon>lamiids</taxon>
        <taxon>Lamiales</taxon>
        <taxon>Oleaceae</taxon>
        <taxon>Oleeae</taxon>
        <taxon>Olea</taxon>
    </lineage>
</organism>
<dbReference type="AlphaFoldDB" id="B2BGV9"/>
<feature type="chain" id="PRO_5002776292" evidence="1">
    <location>
        <begin position="18"/>
        <end position="54"/>
    </location>
</feature>
<evidence type="ECO:0000256" key="1">
    <source>
        <dbReference type="SAM" id="SignalP"/>
    </source>
</evidence>
<sequence>CTVVNLLSCIPVIAVFGDALMPSTVRRHGFRSLKTAICKMCGVVKAMLLKYKKC</sequence>
<dbReference type="EMBL" id="EF506551">
    <property type="protein sequence ID" value="ABS71995.1"/>
    <property type="molecule type" value="mRNA"/>
</dbReference>
<feature type="signal peptide" evidence="1">
    <location>
        <begin position="1"/>
        <end position="17"/>
    </location>
</feature>
<name>B2BGV9_OLEEU</name>